<comment type="caution">
    <text evidence="8">The sequence shown here is derived from an EMBL/GenBank/DDBJ whole genome shotgun (WGS) entry which is preliminary data.</text>
</comment>
<evidence type="ECO:0000256" key="4">
    <source>
        <dbReference type="ARBA" id="ARBA00023163"/>
    </source>
</evidence>
<evidence type="ECO:0000256" key="5">
    <source>
        <dbReference type="ARBA" id="ARBA00023242"/>
    </source>
</evidence>
<evidence type="ECO:0000313" key="9">
    <source>
        <dbReference type="Proteomes" id="UP000623129"/>
    </source>
</evidence>
<evidence type="ECO:0000313" key="8">
    <source>
        <dbReference type="EMBL" id="KAF3329314.1"/>
    </source>
</evidence>
<sequence>MGQAQLPPGFRFHPTEEELICYYLKRKVMGKPFQFMAISEVELYKFAPWDLPEKSCVRTKDLEWYFFCPRDKKYPKGSRANRSTEIGYWKTTGKDRSISHNSRVVGMKKSLIFHTGKPLKGDRTDWVMYEYRLADDQLAASGAAQDAFVICKIFKKSGMGPKIGEQYGAPFNEEDWEDDDANLEATVAAFPFLPFHQPAVQSSNDNNATTSIAEPVPAPVAATTITEPVPVSVPATPLLEPAPLSLAAESVAGGYNELPVITWPPFGTPQYCDSIPITPEMDGIRLDELEDLLLDAPYHPGNGSGQLAPLQQPSPAMVNFNEAGGDEINQIYGELVDLIDGDANDNVVQPLSELGAEHYLELNDIIFDQEEDFFPNYYDPARSPEMDVDAICFRGHSPSEHPSGSVTSDWGPH</sequence>
<organism evidence="8 9">
    <name type="scientific">Carex littledalei</name>
    <dbReference type="NCBI Taxonomy" id="544730"/>
    <lineage>
        <taxon>Eukaryota</taxon>
        <taxon>Viridiplantae</taxon>
        <taxon>Streptophyta</taxon>
        <taxon>Embryophyta</taxon>
        <taxon>Tracheophyta</taxon>
        <taxon>Spermatophyta</taxon>
        <taxon>Magnoliopsida</taxon>
        <taxon>Liliopsida</taxon>
        <taxon>Poales</taxon>
        <taxon>Cyperaceae</taxon>
        <taxon>Cyperoideae</taxon>
        <taxon>Cariceae</taxon>
        <taxon>Carex</taxon>
        <taxon>Carex subgen. Euthyceras</taxon>
    </lineage>
</organism>
<dbReference type="GO" id="GO:0006355">
    <property type="term" value="P:regulation of DNA-templated transcription"/>
    <property type="evidence" value="ECO:0007669"/>
    <property type="project" value="InterPro"/>
</dbReference>
<dbReference type="GO" id="GO:0005634">
    <property type="term" value="C:nucleus"/>
    <property type="evidence" value="ECO:0007669"/>
    <property type="project" value="UniProtKB-SubCell"/>
</dbReference>
<feature type="compositionally biased region" description="Polar residues" evidence="6">
    <location>
        <begin position="400"/>
        <end position="413"/>
    </location>
</feature>
<protein>
    <submittedName>
        <fullName evidence="8">NAC domain-containing protein 74-like isoform X1</fullName>
    </submittedName>
</protein>
<dbReference type="AlphaFoldDB" id="A0A833R426"/>
<accession>A0A833R426</accession>
<reference evidence="8" key="1">
    <citation type="submission" date="2020-01" db="EMBL/GenBank/DDBJ databases">
        <title>Genome sequence of Kobresia littledalei, the first chromosome-level genome in the family Cyperaceae.</title>
        <authorList>
            <person name="Qu G."/>
        </authorList>
    </citation>
    <scope>NUCLEOTIDE SEQUENCE</scope>
    <source>
        <strain evidence="8">C.B.Clarke</strain>
        <tissue evidence="8">Leaf</tissue>
    </source>
</reference>
<dbReference type="Pfam" id="PF02365">
    <property type="entry name" value="NAM"/>
    <property type="match status" value="1"/>
</dbReference>
<feature type="domain" description="NAC" evidence="7">
    <location>
        <begin position="6"/>
        <end position="156"/>
    </location>
</feature>
<evidence type="ECO:0000256" key="6">
    <source>
        <dbReference type="SAM" id="MobiDB-lite"/>
    </source>
</evidence>
<evidence type="ECO:0000256" key="3">
    <source>
        <dbReference type="ARBA" id="ARBA00023125"/>
    </source>
</evidence>
<dbReference type="EMBL" id="SWLB01000014">
    <property type="protein sequence ID" value="KAF3329314.1"/>
    <property type="molecule type" value="Genomic_DNA"/>
</dbReference>
<dbReference type="InterPro" id="IPR003441">
    <property type="entry name" value="NAC-dom"/>
</dbReference>
<dbReference type="InterPro" id="IPR036093">
    <property type="entry name" value="NAC_dom_sf"/>
</dbReference>
<dbReference type="PANTHER" id="PTHR31744">
    <property type="entry name" value="PROTEIN CUP-SHAPED COTYLEDON 2-RELATED"/>
    <property type="match status" value="1"/>
</dbReference>
<keyword evidence="4" id="KW-0804">Transcription</keyword>
<keyword evidence="2" id="KW-0805">Transcription regulation</keyword>
<dbReference type="FunFam" id="2.170.150.80:FF:000002">
    <property type="entry name" value="Nac domain-containing protein 86"/>
    <property type="match status" value="1"/>
</dbReference>
<keyword evidence="9" id="KW-1185">Reference proteome</keyword>
<evidence type="ECO:0000256" key="1">
    <source>
        <dbReference type="ARBA" id="ARBA00004123"/>
    </source>
</evidence>
<gene>
    <name evidence="8" type="ORF">FCM35_KLT04645</name>
</gene>
<keyword evidence="3" id="KW-0238">DNA-binding</keyword>
<evidence type="ECO:0000259" key="7">
    <source>
        <dbReference type="PROSITE" id="PS51005"/>
    </source>
</evidence>
<keyword evidence="5" id="KW-0539">Nucleus</keyword>
<dbReference type="Proteomes" id="UP000623129">
    <property type="component" value="Unassembled WGS sequence"/>
</dbReference>
<dbReference type="SUPFAM" id="SSF101941">
    <property type="entry name" value="NAC domain"/>
    <property type="match status" value="1"/>
</dbReference>
<dbReference type="PROSITE" id="PS51005">
    <property type="entry name" value="NAC"/>
    <property type="match status" value="1"/>
</dbReference>
<comment type="subcellular location">
    <subcellularLocation>
        <location evidence="1">Nucleus</location>
    </subcellularLocation>
</comment>
<name>A0A833R426_9POAL</name>
<proteinExistence type="predicted"/>
<feature type="region of interest" description="Disordered" evidence="6">
    <location>
        <begin position="394"/>
        <end position="413"/>
    </location>
</feature>
<dbReference type="Gene3D" id="2.170.150.80">
    <property type="entry name" value="NAC domain"/>
    <property type="match status" value="1"/>
</dbReference>
<evidence type="ECO:0000256" key="2">
    <source>
        <dbReference type="ARBA" id="ARBA00023015"/>
    </source>
</evidence>
<dbReference type="GO" id="GO:0003677">
    <property type="term" value="F:DNA binding"/>
    <property type="evidence" value="ECO:0007669"/>
    <property type="project" value="UniProtKB-KW"/>
</dbReference>
<dbReference type="OrthoDB" id="645697at2759"/>
<dbReference type="PANTHER" id="PTHR31744:SF210">
    <property type="entry name" value="NAC DOMAIN-CONTAINING PROTEIN 86-LIKE"/>
    <property type="match status" value="1"/>
</dbReference>